<dbReference type="AlphaFoldDB" id="A0A1L8CZ00"/>
<evidence type="ECO:0000256" key="1">
    <source>
        <dbReference type="ARBA" id="ARBA00008984"/>
    </source>
</evidence>
<dbReference type="PANTHER" id="PTHR33279:SF6">
    <property type="entry name" value="SULFUR CARRIER PROTEIN YEDF-RELATED"/>
    <property type="match status" value="1"/>
</dbReference>
<dbReference type="OrthoDB" id="9800872at2"/>
<proteinExistence type="inferred from homology"/>
<dbReference type="EMBL" id="BDJL01000001">
    <property type="protein sequence ID" value="GAV24162.1"/>
    <property type="molecule type" value="Genomic_DNA"/>
</dbReference>
<sequence length="76" mass="8806">MEIKIDLTGEVCPVPLWRVQEELKKMQPGDKITVITDFSRSVRNIVDLAVRLKYEYDLEEISPGIWEVSVIKGMEK</sequence>
<dbReference type="RefSeq" id="WP_075864379.1">
    <property type="nucleotide sequence ID" value="NZ_BDJL01000001.1"/>
</dbReference>
<comment type="caution">
    <text evidence="3">The sequence shown here is derived from an EMBL/GenBank/DDBJ whole genome shotgun (WGS) entry which is preliminary data.</text>
</comment>
<dbReference type="Proteomes" id="UP000187338">
    <property type="component" value="Unassembled WGS sequence"/>
</dbReference>
<gene>
    <name evidence="3" type="ORF">ciss_00950</name>
</gene>
<dbReference type="STRING" id="661089.ciss_00950"/>
<comment type="similarity">
    <text evidence="1">Belongs to the sulfur carrier protein TusA family.</text>
</comment>
<name>A0A1L8CZ00_9THEO</name>
<evidence type="ECO:0000313" key="3">
    <source>
        <dbReference type="EMBL" id="GAV24162.1"/>
    </source>
</evidence>
<reference evidence="4" key="1">
    <citation type="submission" date="2016-12" db="EMBL/GenBank/DDBJ databases">
        <title>Draft Genome Sequences od Carboxydothermus pertinax and islandicus, Hydrogenogenic Carboxydotrophic Bacteria.</title>
        <authorList>
            <person name="Fukuyama Y."/>
            <person name="Ohmae K."/>
            <person name="Yoneda Y."/>
            <person name="Yoshida T."/>
            <person name="Sako Y."/>
        </authorList>
    </citation>
    <scope>NUCLEOTIDE SEQUENCE [LARGE SCALE GENOMIC DNA]</scope>
    <source>
        <strain evidence="4">SET</strain>
    </source>
</reference>
<dbReference type="InterPro" id="IPR001455">
    <property type="entry name" value="TusA-like"/>
</dbReference>
<dbReference type="CDD" id="cd00291">
    <property type="entry name" value="SirA_YedF_YeeD"/>
    <property type="match status" value="1"/>
</dbReference>
<evidence type="ECO:0000313" key="4">
    <source>
        <dbReference type="Proteomes" id="UP000187338"/>
    </source>
</evidence>
<protein>
    <recommendedName>
        <fullName evidence="2">UPF0033 domain-containing protein</fullName>
    </recommendedName>
</protein>
<dbReference type="Pfam" id="PF01206">
    <property type="entry name" value="TusA"/>
    <property type="match status" value="1"/>
</dbReference>
<evidence type="ECO:0000259" key="2">
    <source>
        <dbReference type="Pfam" id="PF01206"/>
    </source>
</evidence>
<feature type="domain" description="UPF0033" evidence="2">
    <location>
        <begin position="3"/>
        <end position="71"/>
    </location>
</feature>
<dbReference type="SUPFAM" id="SSF64307">
    <property type="entry name" value="SirA-like"/>
    <property type="match status" value="1"/>
</dbReference>
<keyword evidence="4" id="KW-1185">Reference proteome</keyword>
<dbReference type="PANTHER" id="PTHR33279">
    <property type="entry name" value="SULFUR CARRIER PROTEIN YEDF-RELATED"/>
    <property type="match status" value="1"/>
</dbReference>
<organism evidence="3 4">
    <name type="scientific">Carboxydothermus islandicus</name>
    <dbReference type="NCBI Taxonomy" id="661089"/>
    <lineage>
        <taxon>Bacteria</taxon>
        <taxon>Bacillati</taxon>
        <taxon>Bacillota</taxon>
        <taxon>Clostridia</taxon>
        <taxon>Thermoanaerobacterales</taxon>
        <taxon>Thermoanaerobacteraceae</taxon>
        <taxon>Carboxydothermus</taxon>
    </lineage>
</organism>
<accession>A0A1L8CZ00</accession>
<dbReference type="Gene3D" id="3.30.110.40">
    <property type="entry name" value="TusA-like domain"/>
    <property type="match status" value="1"/>
</dbReference>
<dbReference type="InterPro" id="IPR036868">
    <property type="entry name" value="TusA-like_sf"/>
</dbReference>